<dbReference type="EMBL" id="AOIO01000030">
    <property type="protein sequence ID" value="ELZ00343.1"/>
    <property type="molecule type" value="Genomic_DNA"/>
</dbReference>
<dbReference type="PANTHER" id="PTHR36529">
    <property type="entry name" value="SLL1095 PROTEIN"/>
    <property type="match status" value="1"/>
</dbReference>
<dbReference type="InterPro" id="IPR029044">
    <property type="entry name" value="Nucleotide-diphossugar_trans"/>
</dbReference>
<dbReference type="OrthoDB" id="168607at2157"/>
<protein>
    <recommendedName>
        <fullName evidence="3">DUF2064 domain-containing protein</fullName>
    </recommendedName>
</protein>
<comment type="caution">
    <text evidence="1">The sequence shown here is derived from an EMBL/GenBank/DDBJ whole genome shotgun (WGS) entry which is preliminary data.</text>
</comment>
<gene>
    <name evidence="1" type="ORF">C481_11874</name>
</gene>
<proteinExistence type="predicted"/>
<dbReference type="PANTHER" id="PTHR36529:SF1">
    <property type="entry name" value="GLYCOSYLTRANSFERASE"/>
    <property type="match status" value="1"/>
</dbReference>
<dbReference type="eggNOG" id="arCOG04551">
    <property type="taxonomic scope" value="Archaea"/>
</dbReference>
<name>M0AQX5_NATA1</name>
<dbReference type="Gene3D" id="3.90.550.10">
    <property type="entry name" value="Spore Coat Polysaccharide Biosynthesis Protein SpsA, Chain A"/>
    <property type="match status" value="1"/>
</dbReference>
<evidence type="ECO:0000313" key="1">
    <source>
        <dbReference type="EMBL" id="ELZ00343.1"/>
    </source>
</evidence>
<reference evidence="1 2" key="1">
    <citation type="journal article" date="2014" name="PLoS Genet.">
        <title>Phylogenetically driven sequencing of extremely halophilic archaea reveals strategies for static and dynamic osmo-response.</title>
        <authorList>
            <person name="Becker E.A."/>
            <person name="Seitzer P.M."/>
            <person name="Tritt A."/>
            <person name="Larsen D."/>
            <person name="Krusor M."/>
            <person name="Yao A.I."/>
            <person name="Wu D."/>
            <person name="Madern D."/>
            <person name="Eisen J.A."/>
            <person name="Darling A.E."/>
            <person name="Facciotti M.T."/>
        </authorList>
    </citation>
    <scope>NUCLEOTIDE SEQUENCE [LARGE SCALE GENOMIC DNA]</scope>
    <source>
        <strain evidence="1 2">DSM 12278</strain>
    </source>
</reference>
<evidence type="ECO:0008006" key="3">
    <source>
        <dbReference type="Google" id="ProtNLM"/>
    </source>
</evidence>
<dbReference type="AlphaFoldDB" id="M0AQX5"/>
<evidence type="ECO:0000313" key="2">
    <source>
        <dbReference type="Proteomes" id="UP000011554"/>
    </source>
</evidence>
<dbReference type="RefSeq" id="WP_006109409.1">
    <property type="nucleotide sequence ID" value="NZ_AOIO01000030.1"/>
</dbReference>
<keyword evidence="2" id="KW-1185">Reference proteome</keyword>
<sequence length="276" mass="28548">MIVVVPVDPPWPGLVLPSLVESTPLSESAAVALYEAAVTDVVRAAEQSGGDVLLNYRDEETIPDAVADANVNADAGAGAETAVRTLVDDALESVDADASADGSPGADASPVRFERQVGSTHAARIGNTVTHLLERDRADAVGVLEPTVPLVARTELDGAAMSLRRHDVVLGPSSNGRAYFAGFTEPIDFADAYETPAVSTLAKRTAAAEADLKLGFAPMLPTVATESGLCATIATLEARQRAGRPRTDATAAAVAELGLTVGSDETLERTETDNPF</sequence>
<organism evidence="1 2">
    <name type="scientific">Natrialba asiatica (strain ATCC 700177 / DSM 12278 / JCM 9576 / FERM P-10747 / NBRC 102637 / 172P1)</name>
    <dbReference type="NCBI Taxonomy" id="29540"/>
    <lineage>
        <taxon>Archaea</taxon>
        <taxon>Methanobacteriati</taxon>
        <taxon>Methanobacteriota</taxon>
        <taxon>Stenosarchaea group</taxon>
        <taxon>Halobacteria</taxon>
        <taxon>Halobacteriales</taxon>
        <taxon>Natrialbaceae</taxon>
        <taxon>Natrialba</taxon>
    </lineage>
</organism>
<dbReference type="PATRIC" id="fig|29540.5.peg.2403"/>
<dbReference type="InterPro" id="IPR018641">
    <property type="entry name" value="Trfase_1_rSAM/seldom-assoc"/>
</dbReference>
<dbReference type="Proteomes" id="UP000011554">
    <property type="component" value="Unassembled WGS sequence"/>
</dbReference>
<accession>M0AQX5</accession>